<dbReference type="SUPFAM" id="SSF50978">
    <property type="entry name" value="WD40 repeat-like"/>
    <property type="match status" value="1"/>
</dbReference>
<name>A0A9W4J927_9EURO</name>
<evidence type="ECO:0000313" key="2">
    <source>
        <dbReference type="Proteomes" id="UP001152646"/>
    </source>
</evidence>
<dbReference type="InterPro" id="IPR036322">
    <property type="entry name" value="WD40_repeat_dom_sf"/>
</dbReference>
<dbReference type="InterPro" id="IPR015943">
    <property type="entry name" value="WD40/YVTN_repeat-like_dom_sf"/>
</dbReference>
<comment type="caution">
    <text evidence="1">The sequence shown here is derived from an EMBL/GenBank/DDBJ whole genome shotgun (WGS) entry which is preliminary data.</text>
</comment>
<evidence type="ECO:0000313" key="1">
    <source>
        <dbReference type="EMBL" id="CAG8382892.1"/>
    </source>
</evidence>
<dbReference type="Proteomes" id="UP001152646">
    <property type="component" value="Unassembled WGS sequence"/>
</dbReference>
<dbReference type="Gene3D" id="2.130.10.10">
    <property type="entry name" value="YVTN repeat-like/Quinoprotein amine dehydrogenase"/>
    <property type="match status" value="1"/>
</dbReference>
<sequence>MIPRFDNGISASLPFLASSERVGFKLYVHKITEPDRIAATTTEDIHIDKPALVCRAIASERTGYIPDFAIASGEGLNYLKVTPTGYEFDACWGANGSGSGHRGRLRWTEKDTWAVDFITPNLIASGGAGAKVLLTDKRQSDTFSEGIIHTGPISDIKATGDYLAVSGPNGPGSQRAWGNVSAQYPATKNSSLTLRIKNTIRLYDLRYRKEVNGQTVPYWKRESTFFITPPHFEVYPETGLLALVDRERVPRLLSLKDGTPVQSSISKSGGASRVKFDHCNGHLTLLVSTQWGEVAEYS</sequence>
<gene>
    <name evidence="1" type="ORF">PSALAMII_LOCUS6220</name>
</gene>
<accession>A0A9W4J927</accession>
<dbReference type="EMBL" id="CAJVPA010000188">
    <property type="protein sequence ID" value="CAG8382892.1"/>
    <property type="molecule type" value="Genomic_DNA"/>
</dbReference>
<reference evidence="1" key="1">
    <citation type="submission" date="2021-07" db="EMBL/GenBank/DDBJ databases">
        <authorList>
            <person name="Branca A.L. A."/>
        </authorList>
    </citation>
    <scope>NUCLEOTIDE SEQUENCE</scope>
</reference>
<dbReference type="OrthoDB" id="128867at2759"/>
<proteinExistence type="predicted"/>
<dbReference type="AlphaFoldDB" id="A0A9W4J927"/>
<protein>
    <submittedName>
        <fullName evidence="1">Uncharacterized protein</fullName>
    </submittedName>
</protein>
<organism evidence="1 2">
    <name type="scientific">Penicillium salamii</name>
    <dbReference type="NCBI Taxonomy" id="1612424"/>
    <lineage>
        <taxon>Eukaryota</taxon>
        <taxon>Fungi</taxon>
        <taxon>Dikarya</taxon>
        <taxon>Ascomycota</taxon>
        <taxon>Pezizomycotina</taxon>
        <taxon>Eurotiomycetes</taxon>
        <taxon>Eurotiomycetidae</taxon>
        <taxon>Eurotiales</taxon>
        <taxon>Aspergillaceae</taxon>
        <taxon>Penicillium</taxon>
    </lineage>
</organism>